<comment type="cofactor">
    <cofactor evidence="1 9">
        <name>Zn(2+)</name>
        <dbReference type="ChEBI" id="CHEBI:29105"/>
    </cofactor>
</comment>
<dbReference type="InParanoid" id="A0A2R5GWB7"/>
<evidence type="ECO:0000256" key="5">
    <source>
        <dbReference type="ARBA" id="ARBA00022723"/>
    </source>
</evidence>
<evidence type="ECO:0000256" key="1">
    <source>
        <dbReference type="ARBA" id="ARBA00001947"/>
    </source>
</evidence>
<feature type="domain" description="Alpha-carbonic anhydrase" evidence="11">
    <location>
        <begin position="1"/>
        <end position="231"/>
    </location>
</feature>
<feature type="compositionally biased region" description="Acidic residues" evidence="10">
    <location>
        <begin position="547"/>
        <end position="572"/>
    </location>
</feature>
<dbReference type="Gene3D" id="3.10.200.10">
    <property type="entry name" value="Alpha carbonic anhydrase"/>
    <property type="match status" value="2"/>
</dbReference>
<evidence type="ECO:0000256" key="6">
    <source>
        <dbReference type="ARBA" id="ARBA00022833"/>
    </source>
</evidence>
<dbReference type="GO" id="GO:0008270">
    <property type="term" value="F:zinc ion binding"/>
    <property type="evidence" value="ECO:0007669"/>
    <property type="project" value="UniProtKB-UniRule"/>
</dbReference>
<dbReference type="PANTHER" id="PTHR18952">
    <property type="entry name" value="CARBONIC ANHYDRASE"/>
    <property type="match status" value="1"/>
</dbReference>
<reference evidence="12 13" key="1">
    <citation type="submission" date="2017-12" db="EMBL/GenBank/DDBJ databases">
        <title>Sequencing, de novo assembly and annotation of complete genome of a new Thraustochytrid species, strain FCC1311.</title>
        <authorList>
            <person name="Sedici K."/>
            <person name="Godart F."/>
            <person name="Aiese Cigliano R."/>
            <person name="Sanseverino W."/>
            <person name="Barakat M."/>
            <person name="Ortet P."/>
            <person name="Marechal E."/>
            <person name="Cagnac O."/>
            <person name="Amato A."/>
        </authorList>
    </citation>
    <scope>NUCLEOTIDE SEQUENCE [LARGE SCALE GENOMIC DNA]</scope>
</reference>
<evidence type="ECO:0000256" key="10">
    <source>
        <dbReference type="SAM" id="MobiDB-lite"/>
    </source>
</evidence>
<dbReference type="CDD" id="cd03124">
    <property type="entry name" value="alpha_CA_prokaryotic_like"/>
    <property type="match status" value="2"/>
</dbReference>
<gene>
    <name evidence="12" type="ORF">FCC1311_084592</name>
</gene>
<feature type="compositionally biased region" description="Basic and acidic residues" evidence="10">
    <location>
        <begin position="573"/>
        <end position="589"/>
    </location>
</feature>
<keyword evidence="7 9" id="KW-0456">Lyase</keyword>
<comment type="caution">
    <text evidence="12">The sequence shown here is derived from an EMBL/GenBank/DDBJ whole genome shotgun (WGS) entry which is preliminary data.</text>
</comment>
<evidence type="ECO:0000256" key="7">
    <source>
        <dbReference type="ARBA" id="ARBA00023239"/>
    </source>
</evidence>
<dbReference type="PROSITE" id="PS51144">
    <property type="entry name" value="ALPHA_CA_2"/>
    <property type="match status" value="2"/>
</dbReference>
<dbReference type="Pfam" id="PF00194">
    <property type="entry name" value="Carb_anhydrase"/>
    <property type="match status" value="2"/>
</dbReference>
<evidence type="ECO:0000313" key="12">
    <source>
        <dbReference type="EMBL" id="GBG32234.1"/>
    </source>
</evidence>
<dbReference type="InterPro" id="IPR023561">
    <property type="entry name" value="Carbonic_anhydrase_a-class"/>
</dbReference>
<evidence type="ECO:0000256" key="4">
    <source>
        <dbReference type="ARBA" id="ARBA00012925"/>
    </source>
</evidence>
<organism evidence="12 13">
    <name type="scientific">Hondaea fermentalgiana</name>
    <dbReference type="NCBI Taxonomy" id="2315210"/>
    <lineage>
        <taxon>Eukaryota</taxon>
        <taxon>Sar</taxon>
        <taxon>Stramenopiles</taxon>
        <taxon>Bigyra</taxon>
        <taxon>Labyrinthulomycetes</taxon>
        <taxon>Thraustochytrida</taxon>
        <taxon>Thraustochytriidae</taxon>
        <taxon>Hondaea</taxon>
    </lineage>
</organism>
<evidence type="ECO:0000256" key="3">
    <source>
        <dbReference type="ARBA" id="ARBA00010718"/>
    </source>
</evidence>
<feature type="region of interest" description="Disordered" evidence="10">
    <location>
        <begin position="1"/>
        <end position="26"/>
    </location>
</feature>
<evidence type="ECO:0000256" key="8">
    <source>
        <dbReference type="ARBA" id="ARBA00048348"/>
    </source>
</evidence>
<dbReference type="SMART" id="SM01057">
    <property type="entry name" value="Carb_anhydrase"/>
    <property type="match status" value="2"/>
</dbReference>
<proteinExistence type="inferred from homology"/>
<dbReference type="EMBL" id="BEYU01000117">
    <property type="protein sequence ID" value="GBG32234.1"/>
    <property type="molecule type" value="Genomic_DNA"/>
</dbReference>
<name>A0A2R5GWB7_9STRA</name>
<accession>A0A2R5GWB7</accession>
<dbReference type="Proteomes" id="UP000241890">
    <property type="component" value="Unassembled WGS sequence"/>
</dbReference>
<comment type="similarity">
    <text evidence="3 9">Belongs to the alpha-carbonic anhydrase family.</text>
</comment>
<dbReference type="InterPro" id="IPR036398">
    <property type="entry name" value="CA_dom_sf"/>
</dbReference>
<keyword evidence="6 9" id="KW-0862">Zinc</keyword>
<dbReference type="PROSITE" id="PS00162">
    <property type="entry name" value="ALPHA_CA_1"/>
    <property type="match status" value="2"/>
</dbReference>
<feature type="domain" description="Alpha-carbonic anhydrase" evidence="11">
    <location>
        <begin position="259"/>
        <end position="429"/>
    </location>
</feature>
<evidence type="ECO:0000313" key="13">
    <source>
        <dbReference type="Proteomes" id="UP000241890"/>
    </source>
</evidence>
<dbReference type="AlphaFoldDB" id="A0A2R5GWB7"/>
<feature type="region of interest" description="Disordered" evidence="10">
    <location>
        <begin position="507"/>
        <end position="589"/>
    </location>
</feature>
<dbReference type="InterPro" id="IPR041891">
    <property type="entry name" value="Alpha_CA_prokaryot-like"/>
</dbReference>
<dbReference type="InterPro" id="IPR018338">
    <property type="entry name" value="Carbonic_anhydrase_a-class_CS"/>
</dbReference>
<dbReference type="OrthoDB" id="429145at2759"/>
<protein>
    <recommendedName>
        <fullName evidence="4 9">Carbonic anhydrase</fullName>
        <ecNumber evidence="4 9">4.2.1.1</ecNumber>
    </recommendedName>
</protein>
<dbReference type="PANTHER" id="PTHR18952:SF265">
    <property type="entry name" value="CARBONIC ANHYDRASE"/>
    <property type="match status" value="1"/>
</dbReference>
<evidence type="ECO:0000259" key="11">
    <source>
        <dbReference type="PROSITE" id="PS51144"/>
    </source>
</evidence>
<keyword evidence="5 9" id="KW-0479">Metal-binding</keyword>
<comment type="catalytic activity">
    <reaction evidence="8 9">
        <text>hydrogencarbonate + H(+) = CO2 + H2O</text>
        <dbReference type="Rhea" id="RHEA:10748"/>
        <dbReference type="ChEBI" id="CHEBI:15377"/>
        <dbReference type="ChEBI" id="CHEBI:15378"/>
        <dbReference type="ChEBI" id="CHEBI:16526"/>
        <dbReference type="ChEBI" id="CHEBI:17544"/>
        <dbReference type="EC" id="4.2.1.1"/>
    </reaction>
</comment>
<comment type="function">
    <text evidence="2 9">Reversible hydration of carbon dioxide.</text>
</comment>
<dbReference type="SUPFAM" id="SSF51069">
    <property type="entry name" value="Carbonic anhydrase"/>
    <property type="match status" value="2"/>
</dbReference>
<keyword evidence="13" id="KW-1185">Reference proteome</keyword>
<feature type="compositionally biased region" description="Basic and acidic residues" evidence="10">
    <location>
        <begin position="537"/>
        <end position="546"/>
    </location>
</feature>
<dbReference type="EC" id="4.2.1.1" evidence="4 9"/>
<sequence length="589" mass="65427">MSATPLQIVPGHESKNKIAPEGARQSPVDICSTGCEDLPSEKNPRSTLAIKVHAVKGLVSFNNSTRNVSVKVGSGNSAVCNGKRFQLKELHFHAPSEHTLDGVQHDLELHLVHFAADSSKLVYAVFFDVSENQENSFLQSLFAQALPAVPQTQAVPRRLVLPKLFCENLEPVYVYAGSLTTAPYSEDVTWCVSSRVRTVSASQLARFRVSVPSDNNRDLQDLSGREVSRSVCAVHAQLDGKADFELDVVPVKGMLDFSNSSHNITVKVPPGNTVAHENKQYELVELHFHSPSEHTLNGVHHDLELHLVHQAEDSSKLVFAVFFHADAREDGFLKALFKSRLPKQHHSHLETRNVDLPKLFCKDKEPIFTYAGSLTTPPYSEDVTWCVSSRVRPASASQLSRFRSSVPLDNNREIQKLKEKQTKVIVAAEAAVAAAADRVATNLERVERAETRLRAELEDIYVIHKQVAQVLEQAKRIRNESLQVEAFLDDFIERKSRLREQAAIDAASLAQQGRPKAAEKQPRPGPSLGQLALDMGQNDRARLEDFLRDEESEDSDDSDDSADSDEDSEDSDDLKSDGNDREAEPLDMK</sequence>
<dbReference type="InterPro" id="IPR001148">
    <property type="entry name" value="CA_dom"/>
</dbReference>
<dbReference type="GO" id="GO:0004089">
    <property type="term" value="F:carbonate dehydratase activity"/>
    <property type="evidence" value="ECO:0007669"/>
    <property type="project" value="UniProtKB-UniRule"/>
</dbReference>
<evidence type="ECO:0000256" key="2">
    <source>
        <dbReference type="ARBA" id="ARBA00002904"/>
    </source>
</evidence>
<evidence type="ECO:0000256" key="9">
    <source>
        <dbReference type="RuleBase" id="RU367011"/>
    </source>
</evidence>